<evidence type="ECO:0000313" key="3">
    <source>
        <dbReference type="Proteomes" id="UP001148838"/>
    </source>
</evidence>
<reference evidence="2 3" key="1">
    <citation type="journal article" date="2022" name="Allergy">
        <title>Genome assembly and annotation of Periplaneta americana reveal a comprehensive cockroach allergen profile.</title>
        <authorList>
            <person name="Wang L."/>
            <person name="Xiong Q."/>
            <person name="Saelim N."/>
            <person name="Wang L."/>
            <person name="Nong W."/>
            <person name="Wan A.T."/>
            <person name="Shi M."/>
            <person name="Liu X."/>
            <person name="Cao Q."/>
            <person name="Hui J.H.L."/>
            <person name="Sookrung N."/>
            <person name="Leung T.F."/>
            <person name="Tungtrongchitr A."/>
            <person name="Tsui S.K.W."/>
        </authorList>
    </citation>
    <scope>NUCLEOTIDE SEQUENCE [LARGE SCALE GENOMIC DNA]</scope>
    <source>
        <strain evidence="2">PWHHKU_190912</strain>
    </source>
</reference>
<protein>
    <submittedName>
        <fullName evidence="2">Uncharacterized protein</fullName>
    </submittedName>
</protein>
<comment type="caution">
    <text evidence="2">The sequence shown here is derived from an EMBL/GenBank/DDBJ whole genome shotgun (WGS) entry which is preliminary data.</text>
</comment>
<dbReference type="EMBL" id="JAJSOF020000005">
    <property type="protein sequence ID" value="KAJ4447470.1"/>
    <property type="molecule type" value="Genomic_DNA"/>
</dbReference>
<proteinExistence type="predicted"/>
<sequence length="365" mass="41015">MSPGSNTESYPAFAHIGLRENPGKNLNQITCPDWESNPGHLVSRLDALTMRLWWAVHKLRPQFYTSNLTCPNPMFPNLLCFRGPRAAWRIMFSPKLVLVIDGLLFFMYCYRLFNCSFKAYGGIDDNCSVISSINGNDVNSQRISIFCKAVDFLVNLVEGRNSNKFSYCMVSSIPDEIVFAEVEGARLALNPSKDVSPSTAGSSNSVAAETTATVTTAASVDYTRKRRNVVMKEHSDSLFQLQRMKAKVTEIVLREQLIDIELAKNIKGQRSRKRLEEMLNELCEESMADEMALGRRRGTNASYQMGTHGDTVGSKNWLEKPWTTENQMGRRVQVAARRTVDQNRTPKNTVEGRSQSTLNGSNNQC</sequence>
<dbReference type="Proteomes" id="UP001148838">
    <property type="component" value="Unassembled WGS sequence"/>
</dbReference>
<accession>A0ABQ8TNZ9</accession>
<gene>
    <name evidence="2" type="ORF">ANN_09477</name>
</gene>
<evidence type="ECO:0000313" key="2">
    <source>
        <dbReference type="EMBL" id="KAJ4447470.1"/>
    </source>
</evidence>
<evidence type="ECO:0000256" key="1">
    <source>
        <dbReference type="SAM" id="MobiDB-lite"/>
    </source>
</evidence>
<feature type="region of interest" description="Disordered" evidence="1">
    <location>
        <begin position="342"/>
        <end position="365"/>
    </location>
</feature>
<name>A0ABQ8TNZ9_PERAM</name>
<keyword evidence="3" id="KW-1185">Reference proteome</keyword>
<organism evidence="2 3">
    <name type="scientific">Periplaneta americana</name>
    <name type="common">American cockroach</name>
    <name type="synonym">Blatta americana</name>
    <dbReference type="NCBI Taxonomy" id="6978"/>
    <lineage>
        <taxon>Eukaryota</taxon>
        <taxon>Metazoa</taxon>
        <taxon>Ecdysozoa</taxon>
        <taxon>Arthropoda</taxon>
        <taxon>Hexapoda</taxon>
        <taxon>Insecta</taxon>
        <taxon>Pterygota</taxon>
        <taxon>Neoptera</taxon>
        <taxon>Polyneoptera</taxon>
        <taxon>Dictyoptera</taxon>
        <taxon>Blattodea</taxon>
        <taxon>Blattoidea</taxon>
        <taxon>Blattidae</taxon>
        <taxon>Blattinae</taxon>
        <taxon>Periplaneta</taxon>
    </lineage>
</organism>